<dbReference type="EMBL" id="DAARJT010000025">
    <property type="protein sequence ID" value="HAE2718117.1"/>
    <property type="molecule type" value="Genomic_DNA"/>
</dbReference>
<organism evidence="1">
    <name type="scientific">Salmonella enterica subsp. salamae serovar 58:d:z6</name>
    <dbReference type="NCBI Taxonomy" id="41517"/>
    <lineage>
        <taxon>Bacteria</taxon>
        <taxon>Pseudomonadati</taxon>
        <taxon>Pseudomonadota</taxon>
        <taxon>Gammaproteobacteria</taxon>
        <taxon>Enterobacterales</taxon>
        <taxon>Enterobacteriaceae</taxon>
        <taxon>Salmonella</taxon>
    </lineage>
</organism>
<reference evidence="1" key="1">
    <citation type="journal article" date="2018" name="Genome Biol.">
        <title>SKESA: strategic k-mer extension for scrupulous assemblies.</title>
        <authorList>
            <person name="Souvorov A."/>
            <person name="Agarwala R."/>
            <person name="Lipman D.J."/>
        </authorList>
    </citation>
    <scope>NUCLEOTIDE SEQUENCE</scope>
    <source>
        <strain evidence="1">151-85</strain>
    </source>
</reference>
<reference evidence="1" key="2">
    <citation type="submission" date="2018-07" db="EMBL/GenBank/DDBJ databases">
        <authorList>
            <consortium name="NCBI Pathogen Detection Project"/>
        </authorList>
    </citation>
    <scope>NUCLEOTIDE SEQUENCE</scope>
    <source>
        <strain evidence="1">151-85</strain>
    </source>
</reference>
<accession>A0A728LM62</accession>
<sequence length="50" mass="5175">MGEADHVDGASRGYGFLPSAIGFPEQHSVGSVSLDGTHATALEIYRGLVT</sequence>
<dbReference type="RefSeq" id="WP_157196178.1">
    <property type="nucleotide sequence ID" value="NZ_MXLI01000021.1"/>
</dbReference>
<gene>
    <name evidence="1" type="ORF">GND17_004205</name>
</gene>
<proteinExistence type="predicted"/>
<dbReference type="AlphaFoldDB" id="A0A728LM62"/>
<comment type="caution">
    <text evidence="1">The sequence shown here is derived from an EMBL/GenBank/DDBJ whole genome shotgun (WGS) entry which is preliminary data.</text>
</comment>
<evidence type="ECO:0000313" key="1">
    <source>
        <dbReference type="EMBL" id="HAE2718117.1"/>
    </source>
</evidence>
<name>A0A728LM62_SALER</name>
<protein>
    <submittedName>
        <fullName evidence="1">Uncharacterized protein</fullName>
    </submittedName>
</protein>